<name>A0A9X2TH37_9BACT</name>
<evidence type="ECO:0000313" key="2">
    <source>
        <dbReference type="EMBL" id="MCS3678812.1"/>
    </source>
</evidence>
<reference evidence="2" key="1">
    <citation type="submission" date="2022-08" db="EMBL/GenBank/DDBJ databases">
        <title>Genomic Encyclopedia of Type Strains, Phase V (KMG-V): Genome sequencing to study the core and pangenomes of soil and plant-associated prokaryotes.</title>
        <authorList>
            <person name="Whitman W."/>
        </authorList>
    </citation>
    <scope>NUCLEOTIDE SEQUENCE</scope>
    <source>
        <strain evidence="2">0</strain>
    </source>
</reference>
<dbReference type="AlphaFoldDB" id="A0A9X2TH37"/>
<comment type="caution">
    <text evidence="2">The sequence shown here is derived from an EMBL/GenBank/DDBJ whole genome shotgun (WGS) entry which is preliminary data.</text>
</comment>
<evidence type="ECO:0000313" key="3">
    <source>
        <dbReference type="Proteomes" id="UP001155027"/>
    </source>
</evidence>
<dbReference type="PROSITE" id="PS51257">
    <property type="entry name" value="PROKAR_LIPOPROTEIN"/>
    <property type="match status" value="1"/>
</dbReference>
<dbReference type="Proteomes" id="UP001155027">
    <property type="component" value="Unassembled WGS sequence"/>
</dbReference>
<sequence length="343" mass="36063">MRTRLRSAALLLAFTLVGAGLLGCDQGGTSPPMTAEEARPQIIESASGLQGAAATFEQTPLARLSEAMMTSGSEGKTVSSWGKALTSGLGAVLDTTGGNFNYDASTGVYVWTSDTQAWRQERPADSLILRFPESKGAPSKNATFTLSRYETQSVSIRGATEQIPTEIGASLAVENEGEIFSVDLRDVGFTFLGIPQSFSLDVTANPLAFTTSLEPGQNGTFQYEDRFRNDGQPVTATTATVDLSPDDAEGNDSTLGRVEGTTQVGQDLAIEYAADVGALSALEDASADEISDRVSVDVLLQGNQVATLRYDGSTEQVIVEYTDGTTEPLSDLLREIGVSGGAS</sequence>
<proteinExistence type="predicted"/>
<keyword evidence="1" id="KW-0732">Signal</keyword>
<feature type="signal peptide" evidence="1">
    <location>
        <begin position="1"/>
        <end position="19"/>
    </location>
</feature>
<evidence type="ECO:0000256" key="1">
    <source>
        <dbReference type="SAM" id="SignalP"/>
    </source>
</evidence>
<organism evidence="2 3">
    <name type="scientific">Salinibacter ruber</name>
    <dbReference type="NCBI Taxonomy" id="146919"/>
    <lineage>
        <taxon>Bacteria</taxon>
        <taxon>Pseudomonadati</taxon>
        <taxon>Rhodothermota</taxon>
        <taxon>Rhodothermia</taxon>
        <taxon>Rhodothermales</taxon>
        <taxon>Salinibacteraceae</taxon>
        <taxon>Salinibacter</taxon>
    </lineage>
</organism>
<dbReference type="RefSeq" id="WP_259220372.1">
    <property type="nucleotide sequence ID" value="NZ_JANUAV010000013.1"/>
</dbReference>
<evidence type="ECO:0008006" key="4">
    <source>
        <dbReference type="Google" id="ProtNLM"/>
    </source>
</evidence>
<protein>
    <recommendedName>
        <fullName evidence="4">Lipoprotein</fullName>
    </recommendedName>
</protein>
<gene>
    <name evidence="2" type="ORF">GGP71_002753</name>
</gene>
<dbReference type="EMBL" id="JANUAU010000009">
    <property type="protein sequence ID" value="MCS3678812.1"/>
    <property type="molecule type" value="Genomic_DNA"/>
</dbReference>
<accession>A0A9X2TH37</accession>
<feature type="chain" id="PRO_5040850028" description="Lipoprotein" evidence="1">
    <location>
        <begin position="20"/>
        <end position="343"/>
    </location>
</feature>